<dbReference type="InterPro" id="IPR036866">
    <property type="entry name" value="RibonucZ/Hydroxyglut_hydro"/>
</dbReference>
<organism evidence="2 3">
    <name type="scientific">Saccharomonospora marina XMU15</name>
    <dbReference type="NCBI Taxonomy" id="882083"/>
    <lineage>
        <taxon>Bacteria</taxon>
        <taxon>Bacillati</taxon>
        <taxon>Actinomycetota</taxon>
        <taxon>Actinomycetes</taxon>
        <taxon>Pseudonocardiales</taxon>
        <taxon>Pseudonocardiaceae</taxon>
        <taxon>Saccharomonospora</taxon>
    </lineage>
</organism>
<dbReference type="eggNOG" id="COG0491">
    <property type="taxonomic scope" value="Bacteria"/>
</dbReference>
<dbReference type="STRING" id="882083.SacmaDRAFT_3034"/>
<evidence type="ECO:0000259" key="1">
    <source>
        <dbReference type="SMART" id="SM00849"/>
    </source>
</evidence>
<keyword evidence="2" id="KW-0378">Hydrolase</keyword>
<dbReference type="InterPro" id="IPR001279">
    <property type="entry name" value="Metallo-B-lactamas"/>
</dbReference>
<name>H5X6P9_9PSEU</name>
<dbReference type="RefSeq" id="WP_009154655.1">
    <property type="nucleotide sequence ID" value="NZ_CM001439.1"/>
</dbReference>
<protein>
    <submittedName>
        <fullName evidence="2">Zn-dependent hydrolase, glyoxylase</fullName>
    </submittedName>
</protein>
<dbReference type="SUPFAM" id="SSF56281">
    <property type="entry name" value="Metallo-hydrolase/oxidoreductase"/>
    <property type="match status" value="1"/>
</dbReference>
<dbReference type="EMBL" id="CM001439">
    <property type="protein sequence ID" value="EHR51270.1"/>
    <property type="molecule type" value="Genomic_DNA"/>
</dbReference>
<dbReference type="Proteomes" id="UP000004926">
    <property type="component" value="Chromosome"/>
</dbReference>
<proteinExistence type="predicted"/>
<dbReference type="InterPro" id="IPR050662">
    <property type="entry name" value="Sec-metab_biosynth-thioest"/>
</dbReference>
<feature type="domain" description="Metallo-beta-lactamase" evidence="1">
    <location>
        <begin position="53"/>
        <end position="269"/>
    </location>
</feature>
<dbReference type="PANTHER" id="PTHR23131">
    <property type="entry name" value="ENDORIBONUCLEASE LACTB2"/>
    <property type="match status" value="1"/>
</dbReference>
<dbReference type="SMART" id="SM00849">
    <property type="entry name" value="Lactamase_B"/>
    <property type="match status" value="1"/>
</dbReference>
<dbReference type="AlphaFoldDB" id="H5X6P9"/>
<dbReference type="GO" id="GO:0016787">
    <property type="term" value="F:hydrolase activity"/>
    <property type="evidence" value="ECO:0007669"/>
    <property type="project" value="UniProtKB-KW"/>
</dbReference>
<dbReference type="InterPro" id="IPR036388">
    <property type="entry name" value="WH-like_DNA-bd_sf"/>
</dbReference>
<dbReference type="PANTHER" id="PTHR23131:SF4">
    <property type="entry name" value="METALLO-BETA-LACTAMASE SUPERFAMILY POTEIN"/>
    <property type="match status" value="1"/>
</dbReference>
<dbReference type="Pfam" id="PF00753">
    <property type="entry name" value="Lactamase_B"/>
    <property type="match status" value="1"/>
</dbReference>
<dbReference type="Gene3D" id="1.10.10.10">
    <property type="entry name" value="Winged helix-like DNA-binding domain superfamily/Winged helix DNA-binding domain"/>
    <property type="match status" value="1"/>
</dbReference>
<evidence type="ECO:0000313" key="2">
    <source>
        <dbReference type="EMBL" id="EHR51270.1"/>
    </source>
</evidence>
<dbReference type="OrthoDB" id="2971563at2"/>
<dbReference type="HOGENOM" id="CLU_048478_0_0_11"/>
<keyword evidence="3" id="KW-1185">Reference proteome</keyword>
<sequence>MATDPSTGDVSRITVLGTLQRAAWQRKTLPPVERLRGGIWSVPVPIPDNPLRYTLSYLVPSGDGLVVVDPGWDCEEGWQALLAGLEHAGASVGDITGIVATHVHPDHHGLSARLREESGAWIAMHPAERDTLPQRLAASQREHRDGTADWLRVLGAAETDIAQLLGTLGSESDPRGKAMAEPDVLLDDGDLVPVEGRTLRAVWTPGHTPGHLCLQEPDARVLLTGDHVLPRITPNIGMHPASTDAPLRRFLESLDRTAGYDDHAALPAHEYRFRGIAARARQLHLHHAQRCAEILDVVDGLGEPTLWQVAEQLTWSRPWADIGMMRFGAIAETTAHLDYLVGLGDIAWLRPDPTTTTTLRVRRSRAEDSTHRSAR</sequence>
<dbReference type="Gene3D" id="3.60.15.10">
    <property type="entry name" value="Ribonuclease Z/Hydroxyacylglutathione hydrolase-like"/>
    <property type="match status" value="1"/>
</dbReference>
<reference evidence="2 3" key="1">
    <citation type="journal article" date="2012" name="Stand. Genomic Sci.">
        <title>Genome sequence of the ocean sediment bacterium Saccharomonospora marina type strain (XMU15(T)).</title>
        <authorList>
            <person name="Klenk H.P."/>
            <person name="Lu M."/>
            <person name="Lucas S."/>
            <person name="Lapidus A."/>
            <person name="Copeland A."/>
            <person name="Pitluck S."/>
            <person name="Goodwin L.A."/>
            <person name="Han C."/>
            <person name="Tapia R."/>
            <person name="Brambilla E.M."/>
            <person name="Potter G."/>
            <person name="Land M."/>
            <person name="Ivanova N."/>
            <person name="Rohde M."/>
            <person name="Goker M."/>
            <person name="Detter J.C."/>
            <person name="Li W.J."/>
            <person name="Kyrpides N.C."/>
            <person name="Woyke T."/>
        </authorList>
    </citation>
    <scope>NUCLEOTIDE SEQUENCE [LARGE SCALE GENOMIC DNA]</scope>
    <source>
        <strain evidence="2 3">XMU15</strain>
    </source>
</reference>
<accession>H5X6P9</accession>
<evidence type="ECO:0000313" key="3">
    <source>
        <dbReference type="Proteomes" id="UP000004926"/>
    </source>
</evidence>
<gene>
    <name evidence="2" type="ORF">SacmaDRAFT_3034</name>
</gene>